<keyword evidence="1" id="KW-0808">Transferase</keyword>
<gene>
    <name evidence="1" type="ORF">ACFO3G_01760</name>
</gene>
<comment type="caution">
    <text evidence="1">The sequence shown here is derived from an EMBL/GenBank/DDBJ whole genome shotgun (WGS) entry which is preliminary data.</text>
</comment>
<dbReference type="GO" id="GO:0016740">
    <property type="term" value="F:transferase activity"/>
    <property type="evidence" value="ECO:0007669"/>
    <property type="project" value="UniProtKB-KW"/>
</dbReference>
<reference evidence="2" key="1">
    <citation type="journal article" date="2019" name="Int. J. Syst. Evol. Microbiol.">
        <title>The Global Catalogue of Microorganisms (GCM) 10K type strain sequencing project: providing services to taxonomists for standard genome sequencing and annotation.</title>
        <authorList>
            <consortium name="The Broad Institute Genomics Platform"/>
            <consortium name="The Broad Institute Genome Sequencing Center for Infectious Disease"/>
            <person name="Wu L."/>
            <person name="Ma J."/>
        </authorList>
    </citation>
    <scope>NUCLEOTIDE SEQUENCE [LARGE SCALE GENOMIC DNA]</scope>
    <source>
        <strain evidence="2">CGMCC 4.7357</strain>
    </source>
</reference>
<dbReference type="EMBL" id="JBHSGO010000034">
    <property type="protein sequence ID" value="MFC4665348.1"/>
    <property type="molecule type" value="Genomic_DNA"/>
</dbReference>
<dbReference type="SUPFAM" id="SSF53756">
    <property type="entry name" value="UDP-Glycosyltransferase/glycogen phosphorylase"/>
    <property type="match status" value="1"/>
</dbReference>
<protein>
    <submittedName>
        <fullName evidence="1">Glycosyl transferase family 1</fullName>
    </submittedName>
</protein>
<dbReference type="Proteomes" id="UP001596020">
    <property type="component" value="Unassembled WGS sequence"/>
</dbReference>
<evidence type="ECO:0000313" key="2">
    <source>
        <dbReference type="Proteomes" id="UP001596020"/>
    </source>
</evidence>
<dbReference type="Gene3D" id="3.40.50.2000">
    <property type="entry name" value="Glycogen Phosphorylase B"/>
    <property type="match status" value="2"/>
</dbReference>
<organism evidence="1 2">
    <name type="scientific">Falsiporphyromonas endometrii</name>
    <dbReference type="NCBI Taxonomy" id="1387297"/>
    <lineage>
        <taxon>Bacteria</taxon>
        <taxon>Pseudomonadati</taxon>
        <taxon>Bacteroidota</taxon>
        <taxon>Bacteroidia</taxon>
        <taxon>Bacteroidales</taxon>
        <taxon>Porphyromonadaceae</taxon>
        <taxon>Falsiporphyromonas</taxon>
    </lineage>
</organism>
<evidence type="ECO:0000313" key="1">
    <source>
        <dbReference type="EMBL" id="MFC4665348.1"/>
    </source>
</evidence>
<sequence length="414" mass="47744">MKNLLIISDAFPPTFAPRIEAVAKYLPLYGWQPTVITICTREANYTHTATDSLTKDPCPVYRLLKSDAEAGKLRHLLSFLGELLSESREKHLEQEILSLSLPRFDAILCFAYRKFPFRTAFHLAKRWGIPWIADCRDIVEQYTEGDFLPKKLILGGIRFKFVEKWIKHKILKARNASISQACAVITVSSWHCKVLSKINPNVHLIYNGYDPQIFEVCHNSHKRFKIVYTGRLLSLEMRDPTLLFEALRSDCLARLLKEGLIDVDWYTDQHSKELLEPLIKKYHLERFCHFYAMVPREQMAKIICDADILLQLSNRETSEGPHGMVSTKIFEALAVEKPVLLVRSDESVVESLIQKYNLGCAARCVDDVVGFVLARYKEWSDKGYTEISLPLETKKLFSRKEQVADFARILDKLM</sequence>
<proteinExistence type="predicted"/>
<accession>A0ABV9K666</accession>
<keyword evidence="2" id="KW-1185">Reference proteome</keyword>
<name>A0ABV9K666_9PORP</name>
<dbReference type="RefSeq" id="WP_380077387.1">
    <property type="nucleotide sequence ID" value="NZ_JBHSGO010000034.1"/>
</dbReference>